<feature type="chain" id="PRO_5020875672" evidence="1">
    <location>
        <begin position="21"/>
        <end position="255"/>
    </location>
</feature>
<organism evidence="2 3">
    <name type="scientific">Flaviaesturariibacter flavus</name>
    <dbReference type="NCBI Taxonomy" id="2502780"/>
    <lineage>
        <taxon>Bacteria</taxon>
        <taxon>Pseudomonadati</taxon>
        <taxon>Bacteroidota</taxon>
        <taxon>Chitinophagia</taxon>
        <taxon>Chitinophagales</taxon>
        <taxon>Chitinophagaceae</taxon>
        <taxon>Flaviaestuariibacter</taxon>
    </lineage>
</organism>
<evidence type="ECO:0000313" key="3">
    <source>
        <dbReference type="Proteomes" id="UP000295334"/>
    </source>
</evidence>
<gene>
    <name evidence="2" type="ORF">EPD60_08195</name>
</gene>
<proteinExistence type="predicted"/>
<evidence type="ECO:0000313" key="2">
    <source>
        <dbReference type="EMBL" id="TCJ13986.1"/>
    </source>
</evidence>
<dbReference type="AlphaFoldDB" id="A0A4R1BAI9"/>
<keyword evidence="1" id="KW-0732">Signal</keyword>
<dbReference type="OrthoDB" id="1118958at2"/>
<dbReference type="RefSeq" id="WP_131448662.1">
    <property type="nucleotide sequence ID" value="NZ_SJZI01000042.1"/>
</dbReference>
<comment type="caution">
    <text evidence="2">The sequence shown here is derived from an EMBL/GenBank/DDBJ whole genome shotgun (WGS) entry which is preliminary data.</text>
</comment>
<evidence type="ECO:0000256" key="1">
    <source>
        <dbReference type="SAM" id="SignalP"/>
    </source>
</evidence>
<feature type="signal peptide" evidence="1">
    <location>
        <begin position="1"/>
        <end position="20"/>
    </location>
</feature>
<sequence>MRKSTKLLLAAALFCGSARAQTEKEKIKVQNPAARQWAVKWNPGGLSFGNVALHGEYNYKNKKSITFGVGIPVQSTFHRQDNGSDYQITNKTFFLQGGYRMYFGKKPMRGFYFEPFLKYVNYKGNGVYDENTLVKGDEYDLTVKSSTFGIGAQLGVQFVIAKVVTLDLFLLGPEANTGKVDAVFHDPNNNLPWNLVPGRRQDVERQIRDAVNDIPLVGDQLAKNIVVDENARTVSTNYSGFLPGFRIGGSIGIRF</sequence>
<reference evidence="2 3" key="1">
    <citation type="submission" date="2019-03" db="EMBL/GenBank/DDBJ databases">
        <authorList>
            <person name="Kim M.K.M."/>
        </authorList>
    </citation>
    <scope>NUCLEOTIDE SEQUENCE [LARGE SCALE GENOMIC DNA]</scope>
    <source>
        <strain evidence="2 3">17J68-12</strain>
    </source>
</reference>
<name>A0A4R1BAI9_9BACT</name>
<protein>
    <submittedName>
        <fullName evidence="2">DUF3575 domain-containing protein</fullName>
    </submittedName>
</protein>
<keyword evidence="3" id="KW-1185">Reference proteome</keyword>
<dbReference type="EMBL" id="SJZI01000042">
    <property type="protein sequence ID" value="TCJ13986.1"/>
    <property type="molecule type" value="Genomic_DNA"/>
</dbReference>
<dbReference type="Proteomes" id="UP000295334">
    <property type="component" value="Unassembled WGS sequence"/>
</dbReference>
<accession>A0A4R1BAI9</accession>